<feature type="transmembrane region" description="Helical" evidence="8">
    <location>
        <begin position="32"/>
        <end position="51"/>
    </location>
</feature>
<organism evidence="11">
    <name type="scientific">Candidatus Aramenus sulfurataquae</name>
    <dbReference type="NCBI Taxonomy" id="1326980"/>
    <lineage>
        <taxon>Archaea</taxon>
        <taxon>Thermoproteota</taxon>
        <taxon>Thermoprotei</taxon>
        <taxon>Sulfolobales</taxon>
        <taxon>Sulfolobaceae</taxon>
        <taxon>Candidatus Aramenus</taxon>
    </lineage>
</organism>
<dbReference type="InterPro" id="IPR027470">
    <property type="entry name" value="Cation_efflux_CTD"/>
</dbReference>
<dbReference type="InterPro" id="IPR058533">
    <property type="entry name" value="Cation_efflux_TM"/>
</dbReference>
<feature type="transmembrane region" description="Helical" evidence="8">
    <location>
        <begin position="127"/>
        <end position="146"/>
    </location>
</feature>
<dbReference type="Gene3D" id="1.20.1510.10">
    <property type="entry name" value="Cation efflux protein transmembrane domain"/>
    <property type="match status" value="1"/>
</dbReference>
<comment type="similarity">
    <text evidence="2">Belongs to the cation diffusion facilitator (CDF) transporter (TC 2.A.4) family. SLC30A subfamily.</text>
</comment>
<evidence type="ECO:0000259" key="10">
    <source>
        <dbReference type="Pfam" id="PF16916"/>
    </source>
</evidence>
<evidence type="ECO:0000256" key="1">
    <source>
        <dbReference type="ARBA" id="ARBA00004141"/>
    </source>
</evidence>
<gene>
    <name evidence="12" type="ORF">TQ35_003880</name>
    <name evidence="11" type="ORF">TQ35_03930</name>
</gene>
<dbReference type="PANTHER" id="PTHR45820">
    <property type="entry name" value="FI23527P1"/>
    <property type="match status" value="1"/>
</dbReference>
<dbReference type="InterPro" id="IPR002524">
    <property type="entry name" value="Cation_efflux"/>
</dbReference>
<feature type="transmembrane region" description="Helical" evidence="8">
    <location>
        <begin position="99"/>
        <end position="115"/>
    </location>
</feature>
<dbReference type="EMBL" id="JZWS01000025">
    <property type="protein sequence ID" value="KJR79056.1"/>
    <property type="molecule type" value="Genomic_DNA"/>
</dbReference>
<keyword evidence="4 8" id="KW-0812">Transmembrane</keyword>
<proteinExistence type="inferred from homology"/>
<comment type="caution">
    <text evidence="11">The sequence shown here is derived from an EMBL/GenBank/DDBJ whole genome shotgun (WGS) entry which is preliminary data.</text>
</comment>
<feature type="domain" description="Cation efflux protein transmembrane" evidence="9">
    <location>
        <begin position="6"/>
        <end position="181"/>
    </location>
</feature>
<dbReference type="SUPFAM" id="SSF161111">
    <property type="entry name" value="Cation efflux protein transmembrane domain-like"/>
    <property type="match status" value="1"/>
</dbReference>
<evidence type="ECO:0000256" key="4">
    <source>
        <dbReference type="ARBA" id="ARBA00022692"/>
    </source>
</evidence>
<evidence type="ECO:0000256" key="7">
    <source>
        <dbReference type="ARBA" id="ARBA00023136"/>
    </source>
</evidence>
<keyword evidence="3" id="KW-0813">Transport</keyword>
<sequence length="261" mass="28922">MDKGVVAFWASFAILILVFLMTNNVIALSEAVHSLFDALIVSMSIYAYSVISGKNYTYGVHRLEVLSALVNTSVVIVGSVISVALSLVYLEFHVEEKEFPVILSSFAIALFLMLATGHEDRGVKLHAVSDVASYVIGGVGALAVLLLGLGDLANLVVALVVVLTVSVLNYKDLKDSFYVLMERSPVDVDEVVERVKTVFPGVHHVHVWALCEHTKLATLHVREDPNIMLKELDEKRRKIEEILKEYNITHVTIQFESEKED</sequence>
<evidence type="ECO:0000256" key="3">
    <source>
        <dbReference type="ARBA" id="ARBA00022448"/>
    </source>
</evidence>
<feature type="transmembrane region" description="Helical" evidence="8">
    <location>
        <begin position="63"/>
        <end position="87"/>
    </location>
</feature>
<evidence type="ECO:0000256" key="2">
    <source>
        <dbReference type="ARBA" id="ARBA00008873"/>
    </source>
</evidence>
<protein>
    <submittedName>
        <fullName evidence="12">Cation diffusion facilitator family transporter</fullName>
    </submittedName>
</protein>
<evidence type="ECO:0000313" key="11">
    <source>
        <dbReference type="EMBL" id="KJR79056.1"/>
    </source>
</evidence>
<comment type="subcellular location">
    <subcellularLocation>
        <location evidence="1">Membrane</location>
        <topology evidence="1">Multi-pass membrane protein</topology>
    </subcellularLocation>
</comment>
<dbReference type="EMBL" id="JZWS02000002">
    <property type="protein sequence ID" value="MCL7343695.1"/>
    <property type="molecule type" value="Genomic_DNA"/>
</dbReference>
<evidence type="ECO:0000256" key="5">
    <source>
        <dbReference type="ARBA" id="ARBA00022833"/>
    </source>
</evidence>
<dbReference type="PANTHER" id="PTHR45820:SF4">
    <property type="entry name" value="ZINC TRANSPORTER 63C, ISOFORM F"/>
    <property type="match status" value="1"/>
</dbReference>
<dbReference type="NCBIfam" id="TIGR01297">
    <property type="entry name" value="CDF"/>
    <property type="match status" value="1"/>
</dbReference>
<evidence type="ECO:0000256" key="8">
    <source>
        <dbReference type="SAM" id="Phobius"/>
    </source>
</evidence>
<dbReference type="GO" id="GO:0010312">
    <property type="term" value="P:detoxification of zinc ion"/>
    <property type="evidence" value="ECO:0007669"/>
    <property type="project" value="TreeGrafter"/>
</dbReference>
<evidence type="ECO:0000313" key="12">
    <source>
        <dbReference type="EMBL" id="MCL7343695.1"/>
    </source>
</evidence>
<dbReference type="GO" id="GO:0006882">
    <property type="term" value="P:intracellular zinc ion homeostasis"/>
    <property type="evidence" value="ECO:0007669"/>
    <property type="project" value="TreeGrafter"/>
</dbReference>
<keyword evidence="6 8" id="KW-1133">Transmembrane helix</keyword>
<evidence type="ECO:0000256" key="6">
    <source>
        <dbReference type="ARBA" id="ARBA00022989"/>
    </source>
</evidence>
<reference evidence="12" key="2">
    <citation type="submission" date="2022-05" db="EMBL/GenBank/DDBJ databases">
        <title>Metagenome Sequencing of an Archaeal-Dominated Microbial Community from a Hot Spring at the Los Azufres Geothermal Field, Mexico.</title>
        <authorList>
            <person name="Marin-Paredes R."/>
            <person name="Martinez-Romero E."/>
            <person name="Servin-Garciduenas L.E."/>
        </authorList>
    </citation>
    <scope>NUCLEOTIDE SEQUENCE</scope>
    <source>
        <strain evidence="12">AZ1-454</strain>
    </source>
</reference>
<dbReference type="InterPro" id="IPR036837">
    <property type="entry name" value="Cation_efflux_CTD_sf"/>
</dbReference>
<name>A0A0F2LTC1_9CREN</name>
<accession>A0A0F2LTC1</accession>
<dbReference type="Pfam" id="PF01545">
    <property type="entry name" value="Cation_efflux"/>
    <property type="match status" value="1"/>
</dbReference>
<keyword evidence="7 8" id="KW-0472">Membrane</keyword>
<keyword evidence="5" id="KW-0862">Zinc</keyword>
<feature type="transmembrane region" description="Helical" evidence="8">
    <location>
        <begin position="152"/>
        <end position="170"/>
    </location>
</feature>
<evidence type="ECO:0000259" key="9">
    <source>
        <dbReference type="Pfam" id="PF01545"/>
    </source>
</evidence>
<reference evidence="11" key="1">
    <citation type="submission" date="2015-03" db="EMBL/GenBank/DDBJ databases">
        <title>Metagenome Sequencing of an Archaeal-Dominated Microbial Community from a Hot Spring at the Los Azufres Geothermal Field, Mexico.</title>
        <authorList>
            <person name="Servin-Garciduenas L.E."/>
            <person name="Martinez-Romero E."/>
        </authorList>
    </citation>
    <scope>NUCLEOTIDE SEQUENCE [LARGE SCALE GENOMIC DNA]</scope>
    <source>
        <strain evidence="11">AZ1-454</strain>
    </source>
</reference>
<dbReference type="SUPFAM" id="SSF160240">
    <property type="entry name" value="Cation efflux protein cytoplasmic domain-like"/>
    <property type="match status" value="1"/>
</dbReference>
<feature type="domain" description="Cation efflux protein cytoplasmic" evidence="10">
    <location>
        <begin position="188"/>
        <end position="257"/>
    </location>
</feature>
<feature type="transmembrane region" description="Helical" evidence="8">
    <location>
        <begin position="7"/>
        <end position="26"/>
    </location>
</feature>
<dbReference type="InterPro" id="IPR027469">
    <property type="entry name" value="Cation_efflux_TMD_sf"/>
</dbReference>
<dbReference type="GO" id="GO:0016020">
    <property type="term" value="C:membrane"/>
    <property type="evidence" value="ECO:0007669"/>
    <property type="project" value="UniProtKB-SubCell"/>
</dbReference>
<dbReference type="AlphaFoldDB" id="A0A0F2LTC1"/>
<dbReference type="GO" id="GO:0005385">
    <property type="term" value="F:zinc ion transmembrane transporter activity"/>
    <property type="evidence" value="ECO:0007669"/>
    <property type="project" value="TreeGrafter"/>
</dbReference>
<dbReference type="Pfam" id="PF16916">
    <property type="entry name" value="ZT_dimer"/>
    <property type="match status" value="1"/>
</dbReference>